<dbReference type="OrthoDB" id="9770553at2"/>
<evidence type="ECO:0000256" key="2">
    <source>
        <dbReference type="ARBA" id="ARBA00022679"/>
    </source>
</evidence>
<accession>A0A4R6IJV2</accession>
<dbReference type="GO" id="GO:0008168">
    <property type="term" value="F:methyltransferase activity"/>
    <property type="evidence" value="ECO:0007669"/>
    <property type="project" value="UniProtKB-KW"/>
</dbReference>
<dbReference type="CDD" id="cd02440">
    <property type="entry name" value="AdoMet_MTases"/>
    <property type="match status" value="1"/>
</dbReference>
<organism evidence="4 5">
    <name type="scientific">Pedobacter duraquae</name>
    <dbReference type="NCBI Taxonomy" id="425511"/>
    <lineage>
        <taxon>Bacteria</taxon>
        <taxon>Pseudomonadati</taxon>
        <taxon>Bacteroidota</taxon>
        <taxon>Sphingobacteriia</taxon>
        <taxon>Sphingobacteriales</taxon>
        <taxon>Sphingobacteriaceae</taxon>
        <taxon>Pedobacter</taxon>
    </lineage>
</organism>
<proteinExistence type="predicted"/>
<dbReference type="RefSeq" id="WP_133553585.1">
    <property type="nucleotide sequence ID" value="NZ_SNWM01000002.1"/>
</dbReference>
<sequence length="240" mass="26945">MDFDKTNRASIDEIRKRFDKDVERFSNLDTGQLTTIDAALTMELCTTAAHYSTPNATQLLDIGCGAGNYSLKMLSKITSLHCTISDLSMPMLDRAEQRLLTAGCSSVTKVQGDMRNLDLPEQGYDIILAAAVFHHLRDDSDWENVFQKMYKLLRPGGSIWISDLIAQDTAAMQRLFQDRYGSYLETLGGAEYKQKVFDYIAYEDTPRSVTFQINLLKKVGFTAIEILHKNGNFAAFGAIK</sequence>
<protein>
    <submittedName>
        <fullName evidence="4">tRNA (Cmo5U34)-methyltransferase</fullName>
    </submittedName>
</protein>
<dbReference type="Pfam" id="PF13649">
    <property type="entry name" value="Methyltransf_25"/>
    <property type="match status" value="1"/>
</dbReference>
<evidence type="ECO:0000256" key="1">
    <source>
        <dbReference type="ARBA" id="ARBA00022603"/>
    </source>
</evidence>
<feature type="domain" description="Methyltransferase" evidence="3">
    <location>
        <begin position="60"/>
        <end position="157"/>
    </location>
</feature>
<dbReference type="SUPFAM" id="SSF53335">
    <property type="entry name" value="S-adenosyl-L-methionine-dependent methyltransferases"/>
    <property type="match status" value="1"/>
</dbReference>
<comment type="caution">
    <text evidence="4">The sequence shown here is derived from an EMBL/GenBank/DDBJ whole genome shotgun (WGS) entry which is preliminary data.</text>
</comment>
<dbReference type="InterPro" id="IPR041698">
    <property type="entry name" value="Methyltransf_25"/>
</dbReference>
<evidence type="ECO:0000259" key="3">
    <source>
        <dbReference type="Pfam" id="PF13649"/>
    </source>
</evidence>
<keyword evidence="2 4" id="KW-0808">Transferase</keyword>
<dbReference type="InterPro" id="IPR029063">
    <property type="entry name" value="SAM-dependent_MTases_sf"/>
</dbReference>
<dbReference type="PANTHER" id="PTHR43861:SF1">
    <property type="entry name" value="TRANS-ACONITATE 2-METHYLTRANSFERASE"/>
    <property type="match status" value="1"/>
</dbReference>
<keyword evidence="5" id="KW-1185">Reference proteome</keyword>
<dbReference type="PANTHER" id="PTHR43861">
    <property type="entry name" value="TRANS-ACONITATE 2-METHYLTRANSFERASE-RELATED"/>
    <property type="match status" value="1"/>
</dbReference>
<evidence type="ECO:0000313" key="5">
    <source>
        <dbReference type="Proteomes" id="UP000295499"/>
    </source>
</evidence>
<reference evidence="4 5" key="1">
    <citation type="submission" date="2019-03" db="EMBL/GenBank/DDBJ databases">
        <title>Genomic Encyclopedia of Archaeal and Bacterial Type Strains, Phase II (KMG-II): from individual species to whole genera.</title>
        <authorList>
            <person name="Goeker M."/>
        </authorList>
    </citation>
    <scope>NUCLEOTIDE SEQUENCE [LARGE SCALE GENOMIC DNA]</scope>
    <source>
        <strain evidence="4 5">DSM 19034</strain>
    </source>
</reference>
<dbReference type="Proteomes" id="UP000295499">
    <property type="component" value="Unassembled WGS sequence"/>
</dbReference>
<keyword evidence="1 4" id="KW-0489">Methyltransferase</keyword>
<name>A0A4R6IJV2_9SPHI</name>
<dbReference type="AlphaFoldDB" id="A0A4R6IJV2"/>
<evidence type="ECO:0000313" key="4">
    <source>
        <dbReference type="EMBL" id="TDO22322.1"/>
    </source>
</evidence>
<dbReference type="Gene3D" id="3.40.50.150">
    <property type="entry name" value="Vaccinia Virus protein VP39"/>
    <property type="match status" value="1"/>
</dbReference>
<dbReference type="EMBL" id="SNWM01000002">
    <property type="protein sequence ID" value="TDO22322.1"/>
    <property type="molecule type" value="Genomic_DNA"/>
</dbReference>
<dbReference type="GO" id="GO:0032259">
    <property type="term" value="P:methylation"/>
    <property type="evidence" value="ECO:0007669"/>
    <property type="project" value="UniProtKB-KW"/>
</dbReference>
<gene>
    <name evidence="4" type="ORF">CLV32_1289</name>
</gene>